<dbReference type="Proteomes" id="UP000467124">
    <property type="component" value="Unassembled WGS sequence"/>
</dbReference>
<dbReference type="Pfam" id="PF11127">
    <property type="entry name" value="YgaP-like_TM"/>
    <property type="match status" value="1"/>
</dbReference>
<name>A0A7K2ITF3_9ACTN</name>
<dbReference type="InterPro" id="IPR001763">
    <property type="entry name" value="Rhodanese-like_dom"/>
</dbReference>
<dbReference type="RefSeq" id="WP_161111113.1">
    <property type="nucleotide sequence ID" value="NZ_WWHY01000001.1"/>
</dbReference>
<dbReference type="SUPFAM" id="SSF52821">
    <property type="entry name" value="Rhodanese/Cell cycle control phosphatase"/>
    <property type="match status" value="1"/>
</dbReference>
<evidence type="ECO:0000313" key="3">
    <source>
        <dbReference type="EMBL" id="MYR33248.1"/>
    </source>
</evidence>
<keyword evidence="1" id="KW-0812">Transmembrane</keyword>
<dbReference type="SMART" id="SM00450">
    <property type="entry name" value="RHOD"/>
    <property type="match status" value="1"/>
</dbReference>
<accession>A0A7K2ITF3</accession>
<dbReference type="InterPro" id="IPR001307">
    <property type="entry name" value="Thiosulphate_STrfase_CS"/>
</dbReference>
<feature type="domain" description="Rhodanese" evidence="2">
    <location>
        <begin position="17"/>
        <end position="107"/>
    </location>
</feature>
<proteinExistence type="predicted"/>
<dbReference type="InterPro" id="IPR050229">
    <property type="entry name" value="GlpE_sulfurtransferase"/>
</dbReference>
<dbReference type="PANTHER" id="PTHR43031:SF1">
    <property type="entry name" value="PYRIDINE NUCLEOTIDE-DISULPHIDE OXIDOREDUCTASE"/>
    <property type="match status" value="1"/>
</dbReference>
<keyword evidence="1" id="KW-1133">Transmembrane helix</keyword>
<dbReference type="PROSITE" id="PS50206">
    <property type="entry name" value="RHODANESE_3"/>
    <property type="match status" value="1"/>
</dbReference>
<evidence type="ECO:0000256" key="1">
    <source>
        <dbReference type="SAM" id="Phobius"/>
    </source>
</evidence>
<evidence type="ECO:0000259" key="2">
    <source>
        <dbReference type="PROSITE" id="PS50206"/>
    </source>
</evidence>
<gene>
    <name evidence="3" type="ORF">GTW20_13480</name>
</gene>
<comment type="caution">
    <text evidence="3">The sequence shown here is derived from an EMBL/GenBank/DDBJ whole genome shotgun (WGS) entry which is preliminary data.</text>
</comment>
<dbReference type="Pfam" id="PF00581">
    <property type="entry name" value="Rhodanese"/>
    <property type="match status" value="1"/>
</dbReference>
<keyword evidence="1" id="KW-0472">Membrane</keyword>
<dbReference type="PANTHER" id="PTHR43031">
    <property type="entry name" value="FAD-DEPENDENT OXIDOREDUCTASE"/>
    <property type="match status" value="1"/>
</dbReference>
<reference evidence="3 4" key="1">
    <citation type="journal article" date="2019" name="Nat. Commun.">
        <title>The antimicrobial potential of Streptomyces from insect microbiomes.</title>
        <authorList>
            <person name="Chevrette M.G."/>
            <person name="Carlson C.M."/>
            <person name="Ortega H.E."/>
            <person name="Thomas C."/>
            <person name="Ananiev G.E."/>
            <person name="Barns K.J."/>
            <person name="Book A.J."/>
            <person name="Cagnazzo J."/>
            <person name="Carlos C."/>
            <person name="Flanigan W."/>
            <person name="Grubbs K.J."/>
            <person name="Horn H.A."/>
            <person name="Hoffmann F.M."/>
            <person name="Klassen J.L."/>
            <person name="Knack J.J."/>
            <person name="Lewin G.R."/>
            <person name="McDonald B.R."/>
            <person name="Muller L."/>
            <person name="Melo W.G.P."/>
            <person name="Pinto-Tomas A.A."/>
            <person name="Schmitz A."/>
            <person name="Wendt-Pienkowski E."/>
            <person name="Wildman S."/>
            <person name="Zhao M."/>
            <person name="Zhang F."/>
            <person name="Bugni T.S."/>
            <person name="Andes D.R."/>
            <person name="Pupo M.T."/>
            <person name="Currie C.R."/>
        </authorList>
    </citation>
    <scope>NUCLEOTIDE SEQUENCE [LARGE SCALE GENOMIC DNA]</scope>
    <source>
        <strain evidence="3 4">SID5840</strain>
    </source>
</reference>
<dbReference type="GO" id="GO:0004792">
    <property type="term" value="F:thiosulfate-cyanide sulfurtransferase activity"/>
    <property type="evidence" value="ECO:0007669"/>
    <property type="project" value="InterPro"/>
</dbReference>
<dbReference type="AlphaFoldDB" id="A0A7K2ITF3"/>
<dbReference type="EMBL" id="WWHY01000001">
    <property type="protein sequence ID" value="MYR33248.1"/>
    <property type="molecule type" value="Genomic_DNA"/>
</dbReference>
<feature type="transmembrane region" description="Helical" evidence="1">
    <location>
        <begin position="142"/>
        <end position="165"/>
    </location>
</feature>
<dbReference type="Gene3D" id="6.10.140.1340">
    <property type="match status" value="1"/>
</dbReference>
<protein>
    <submittedName>
        <fullName evidence="3">DUF2892 domain-containing protein</fullName>
    </submittedName>
</protein>
<sequence>MSDRTIGVHAVRTLFESDPNTLVVDVRTPAEYESSHIPGAINLPSQRVDRHLERIVADAGGRLVLVCQSGQRARGCQDSLAAAGLSDTVVLDGGMNAWESQGGAVVKGRSRWALERQVRLVAGSIVLVSAVASLWWTPAVAIAGFIGAGLTFAAVTDTCAMGMALTRLPYNQPKNHVDIEDSLARIGGRR</sequence>
<evidence type="ECO:0000313" key="4">
    <source>
        <dbReference type="Proteomes" id="UP000467124"/>
    </source>
</evidence>
<dbReference type="Gene3D" id="3.40.250.10">
    <property type="entry name" value="Rhodanese-like domain"/>
    <property type="match status" value="1"/>
</dbReference>
<organism evidence="3 4">
    <name type="scientific">Nocardiopsis alba</name>
    <dbReference type="NCBI Taxonomy" id="53437"/>
    <lineage>
        <taxon>Bacteria</taxon>
        <taxon>Bacillati</taxon>
        <taxon>Actinomycetota</taxon>
        <taxon>Actinomycetes</taxon>
        <taxon>Streptosporangiales</taxon>
        <taxon>Nocardiopsidaceae</taxon>
        <taxon>Nocardiopsis</taxon>
    </lineage>
</organism>
<dbReference type="InterPro" id="IPR036873">
    <property type="entry name" value="Rhodanese-like_dom_sf"/>
</dbReference>
<dbReference type="PROSITE" id="PS00380">
    <property type="entry name" value="RHODANESE_1"/>
    <property type="match status" value="1"/>
</dbReference>
<dbReference type="InterPro" id="IPR021309">
    <property type="entry name" value="YgaP-like_TM"/>
</dbReference>
<dbReference type="CDD" id="cd00158">
    <property type="entry name" value="RHOD"/>
    <property type="match status" value="1"/>
</dbReference>
<feature type="transmembrane region" description="Helical" evidence="1">
    <location>
        <begin position="118"/>
        <end position="136"/>
    </location>
</feature>